<evidence type="ECO:0000313" key="3">
    <source>
        <dbReference type="EMBL" id="KKP59031.1"/>
    </source>
</evidence>
<protein>
    <submittedName>
        <fullName evidence="3">Glycosyl transferase, WecB/TagA/CpsF family</fullName>
    </submittedName>
</protein>
<dbReference type="AlphaFoldDB" id="A0A0G0B5L8"/>
<dbReference type="InterPro" id="IPR004629">
    <property type="entry name" value="WecG_TagA_CpsF"/>
</dbReference>
<dbReference type="STRING" id="1618434.UR52_C0015G0007"/>
<organism evidence="3 4">
    <name type="scientific">Candidatus Gottesmanbacteria bacterium GW2011_GWA1_34_13</name>
    <dbReference type="NCBI Taxonomy" id="1618434"/>
    <lineage>
        <taxon>Bacteria</taxon>
        <taxon>Candidatus Gottesmaniibacteriota</taxon>
    </lineage>
</organism>
<proteinExistence type="predicted"/>
<dbReference type="NCBIfam" id="TIGR00696">
    <property type="entry name" value="wecG_tagA_cpsF"/>
    <property type="match status" value="1"/>
</dbReference>
<evidence type="ECO:0000256" key="1">
    <source>
        <dbReference type="ARBA" id="ARBA00022676"/>
    </source>
</evidence>
<dbReference type="PATRIC" id="fig|1618434.3.peg.451"/>
<gene>
    <name evidence="3" type="ORF">UR52_C0015G0007</name>
</gene>
<reference evidence="3 4" key="1">
    <citation type="journal article" date="2015" name="Nature">
        <title>rRNA introns, odd ribosomes, and small enigmatic genomes across a large radiation of phyla.</title>
        <authorList>
            <person name="Brown C.T."/>
            <person name="Hug L.A."/>
            <person name="Thomas B.C."/>
            <person name="Sharon I."/>
            <person name="Castelle C.J."/>
            <person name="Singh A."/>
            <person name="Wilkins M.J."/>
            <person name="Williams K.H."/>
            <person name="Banfield J.F."/>
        </authorList>
    </citation>
    <scope>NUCLEOTIDE SEQUENCE [LARGE SCALE GENOMIC DNA]</scope>
</reference>
<dbReference type="EMBL" id="LBPN01000015">
    <property type="protein sequence ID" value="KKP59031.1"/>
    <property type="molecule type" value="Genomic_DNA"/>
</dbReference>
<evidence type="ECO:0000313" key="4">
    <source>
        <dbReference type="Proteomes" id="UP000034176"/>
    </source>
</evidence>
<dbReference type="Pfam" id="PF03808">
    <property type="entry name" value="Glyco_tran_WecG"/>
    <property type="match status" value="1"/>
</dbReference>
<dbReference type="PANTHER" id="PTHR34136">
    <property type="match status" value="1"/>
</dbReference>
<dbReference type="CDD" id="cd06533">
    <property type="entry name" value="Glyco_transf_WecG_TagA"/>
    <property type="match status" value="1"/>
</dbReference>
<dbReference type="Proteomes" id="UP000034176">
    <property type="component" value="Unassembled WGS sequence"/>
</dbReference>
<keyword evidence="1" id="KW-0328">Glycosyltransferase</keyword>
<name>A0A0G0B5L8_9BACT</name>
<accession>A0A0G0B5L8</accession>
<dbReference type="GO" id="GO:0016758">
    <property type="term" value="F:hexosyltransferase activity"/>
    <property type="evidence" value="ECO:0007669"/>
    <property type="project" value="TreeGrafter"/>
</dbReference>
<sequence>MLHSTSLLGIKITTSIKKDIILFVQKYLQQENVNHFLSIFSINPEIVIESQTNKAFQEILNTSSINLPDGTGVVWGLKKFEIRNSKFEIKRISGIDFMQDLISLAASQNYPVAFIGGKNGVAQKAFENLQKKNLKLTGWAEETPEIKLSILDSRLKILEKKEIYKNPESMQNIEEYFKQLAQRITDSGVKLVFVGLGAPKQEMFINYLESLPRRQAGRIHPPTGGPESPLIFMSIGGAFDIISGKLKRAPKLLQQLNLEWLWRLIQEPWRFVRQLKLLKFVFLVFKTRFMVE</sequence>
<evidence type="ECO:0000256" key="2">
    <source>
        <dbReference type="ARBA" id="ARBA00022679"/>
    </source>
</evidence>
<keyword evidence="2 3" id="KW-0808">Transferase</keyword>
<comment type="caution">
    <text evidence="3">The sequence shown here is derived from an EMBL/GenBank/DDBJ whole genome shotgun (WGS) entry which is preliminary data.</text>
</comment>
<dbReference type="PANTHER" id="PTHR34136:SF1">
    <property type="entry name" value="UDP-N-ACETYL-D-MANNOSAMINURONIC ACID TRANSFERASE"/>
    <property type="match status" value="1"/>
</dbReference>